<dbReference type="AlphaFoldDB" id="A0A1V4SM12"/>
<dbReference type="RefSeq" id="WP_080063977.1">
    <property type="nucleotide sequence ID" value="NZ_MZGX01000008.1"/>
</dbReference>
<keyword evidence="2" id="KW-1185">Reference proteome</keyword>
<sequence>MFGYIMPEKPELKIKEFDIYRAYYCGVCKAIGNRHGQLKRMTLTYDAAFLSLLLCSLLKIETKLVRERCMVHPLKKSFVTYNEIIDYSSDINIILAYNNIKDKWEDDSSKAALAGMAVLGRAYRKLALAYPEKCAIIEQRLDELAVLEKERCASFDRAAEPFAKLMEEVLDYQKLDNDTRQVLRWMGYNIGKWIYLIDAYDDLEADLKAYAYNPFLLHFKYEAGSEAVEDFKNRIKSQVEFTLLYCLREASKAFELLNAGENKSILENILYMGMLSKTDKILCRRSCGNCEKSV</sequence>
<dbReference type="STRING" id="48256.CLHUN_15290"/>
<reference evidence="1 2" key="1">
    <citation type="submission" date="2017-03" db="EMBL/GenBank/DDBJ databases">
        <title>Genome sequence of Clostridium hungatei DSM 14427.</title>
        <authorList>
            <person name="Poehlein A."/>
            <person name="Daniel R."/>
        </authorList>
    </citation>
    <scope>NUCLEOTIDE SEQUENCE [LARGE SCALE GENOMIC DNA]</scope>
    <source>
        <strain evidence="1 2">DSM 14427</strain>
    </source>
</reference>
<proteinExistence type="predicted"/>
<dbReference type="EMBL" id="MZGX01000008">
    <property type="protein sequence ID" value="OPX44536.1"/>
    <property type="molecule type" value="Genomic_DNA"/>
</dbReference>
<comment type="caution">
    <text evidence="1">The sequence shown here is derived from an EMBL/GenBank/DDBJ whole genome shotgun (WGS) entry which is preliminary data.</text>
</comment>
<dbReference type="InterPro" id="IPR043740">
    <property type="entry name" value="DUF5685"/>
</dbReference>
<evidence type="ECO:0000313" key="1">
    <source>
        <dbReference type="EMBL" id="OPX44536.1"/>
    </source>
</evidence>
<dbReference type="Proteomes" id="UP000191554">
    <property type="component" value="Unassembled WGS sequence"/>
</dbReference>
<evidence type="ECO:0000313" key="2">
    <source>
        <dbReference type="Proteomes" id="UP000191554"/>
    </source>
</evidence>
<accession>A0A1V4SM12</accession>
<dbReference type="OrthoDB" id="1722540at2"/>
<dbReference type="Pfam" id="PF18937">
    <property type="entry name" value="DUF5685"/>
    <property type="match status" value="1"/>
</dbReference>
<gene>
    <name evidence="1" type="ORF">CLHUN_15290</name>
</gene>
<name>A0A1V4SM12_RUMHU</name>
<protein>
    <submittedName>
        <fullName evidence="1">Uncharacterized protein</fullName>
    </submittedName>
</protein>
<organism evidence="1 2">
    <name type="scientific">Ruminiclostridium hungatei</name>
    <name type="common">Clostridium hungatei</name>
    <dbReference type="NCBI Taxonomy" id="48256"/>
    <lineage>
        <taxon>Bacteria</taxon>
        <taxon>Bacillati</taxon>
        <taxon>Bacillota</taxon>
        <taxon>Clostridia</taxon>
        <taxon>Eubacteriales</taxon>
        <taxon>Oscillospiraceae</taxon>
        <taxon>Ruminiclostridium</taxon>
    </lineage>
</organism>